<dbReference type="Gene3D" id="2.40.160.10">
    <property type="entry name" value="Porin"/>
    <property type="match status" value="1"/>
</dbReference>
<sequence length="423" mass="46201">MTSKTILFLSLGTCCSLASAMPLSNDTACENDNAGNISQALSCGSIDGSLRLQSYSLNNAYFSGNSQDATAIGGYATYKTAPYHGFQAAIGIEGQHNLDQGSSPVTELGDDTFGLGEAYIKWQHQKFAVTAGNQRLADIPFVGDYSNFRVLPYLYQGIDIRYGDADNFIRATKANKFKSYGTSKFSKGSRLKDDPFIGLSQDTDGMTAIGAAKKIPLGDHYLKGRLWVQHYDDLLNLYYAEANYGMSNLKWQPEISLQGMYGNDTGSAYLGKVDSKVAGIQVKLKPTPSANLKLAYNHMFNEADAYHNGALPTPYAHNTSSGPFFAQPFFTSTQDLGAGNAWSAELTGAVNNKLFMGSRLTHVRASNNAGQGSHKMTEYLLFGTYRFQGRLKGLSISDFAGMQKRQGNDNEFLQNRLQLSYSF</sequence>
<dbReference type="EMBL" id="CP091508">
    <property type="protein sequence ID" value="UOO83063.1"/>
    <property type="molecule type" value="Genomic_DNA"/>
</dbReference>
<dbReference type="SUPFAM" id="SSF56935">
    <property type="entry name" value="Porins"/>
    <property type="match status" value="1"/>
</dbReference>
<evidence type="ECO:0008006" key="4">
    <source>
        <dbReference type="Google" id="ProtNLM"/>
    </source>
</evidence>
<evidence type="ECO:0000256" key="1">
    <source>
        <dbReference type="SAM" id="SignalP"/>
    </source>
</evidence>
<evidence type="ECO:0000313" key="2">
    <source>
        <dbReference type="EMBL" id="UOO83063.1"/>
    </source>
</evidence>
<dbReference type="RefSeq" id="WP_244787371.1">
    <property type="nucleotide sequence ID" value="NZ_CP091508.1"/>
</dbReference>
<gene>
    <name evidence="2" type="ORF">LVJ83_06275</name>
</gene>
<dbReference type="InterPro" id="IPR023614">
    <property type="entry name" value="Porin_dom_sf"/>
</dbReference>
<evidence type="ECO:0000313" key="3">
    <source>
        <dbReference type="Proteomes" id="UP000829817"/>
    </source>
</evidence>
<keyword evidence="3" id="KW-1185">Reference proteome</keyword>
<organism evidence="2 3">
    <name type="scientific">Uruburuella testudinis</name>
    <dbReference type="NCBI Taxonomy" id="1282863"/>
    <lineage>
        <taxon>Bacteria</taxon>
        <taxon>Pseudomonadati</taxon>
        <taxon>Pseudomonadota</taxon>
        <taxon>Betaproteobacteria</taxon>
        <taxon>Neisseriales</taxon>
        <taxon>Neisseriaceae</taxon>
        <taxon>Uruburuella</taxon>
    </lineage>
</organism>
<feature type="signal peptide" evidence="1">
    <location>
        <begin position="1"/>
        <end position="20"/>
    </location>
</feature>
<reference evidence="2 3" key="1">
    <citation type="journal article" date="2022" name="Res Sq">
        <title>Evolution of multicellular longitudinally dividing oral cavity symbionts (Neisseriaceae).</title>
        <authorList>
            <person name="Nyongesa S."/>
            <person name="Weber P."/>
            <person name="Bernet E."/>
            <person name="Pullido F."/>
            <person name="Nieckarz M."/>
            <person name="Delaby M."/>
            <person name="Nieves C."/>
            <person name="Viehboeck T."/>
            <person name="Krause N."/>
            <person name="Rivera-Millot A."/>
            <person name="Nakamura A."/>
            <person name="Vischer N."/>
            <person name="VanNieuwenhze M."/>
            <person name="Brun Y."/>
            <person name="Cava F."/>
            <person name="Bulgheresi S."/>
            <person name="Veyrier F."/>
        </authorList>
    </citation>
    <scope>NUCLEOTIDE SEQUENCE [LARGE SCALE GENOMIC DNA]</scope>
    <source>
        <strain evidence="2 3">CCUG 63373m</strain>
    </source>
</reference>
<name>A0ABY4DW62_9NEIS</name>
<keyword evidence="1" id="KW-0732">Signal</keyword>
<dbReference type="Proteomes" id="UP000829817">
    <property type="component" value="Chromosome"/>
</dbReference>
<feature type="chain" id="PRO_5045817882" description="Outer membrane OprD family porin" evidence="1">
    <location>
        <begin position="21"/>
        <end position="423"/>
    </location>
</feature>
<protein>
    <recommendedName>
        <fullName evidence="4">Outer membrane OprD family porin</fullName>
    </recommendedName>
</protein>
<accession>A0ABY4DW62</accession>
<proteinExistence type="predicted"/>